<dbReference type="AlphaFoldDB" id="A0A9X1YPM2"/>
<evidence type="ECO:0000256" key="5">
    <source>
        <dbReference type="ARBA" id="ARBA00022691"/>
    </source>
</evidence>
<dbReference type="InterPro" id="IPR014776">
    <property type="entry name" value="4pyrrole_Mease_sub2"/>
</dbReference>
<dbReference type="PANTHER" id="PTHR46111:SF2">
    <property type="entry name" value="SAM-DEPENDENT METHYLTRANSFERASE"/>
    <property type="match status" value="1"/>
</dbReference>
<evidence type="ECO:0000259" key="6">
    <source>
        <dbReference type="Pfam" id="PF00590"/>
    </source>
</evidence>
<keyword evidence="4" id="KW-0808">Transferase</keyword>
<evidence type="ECO:0000256" key="3">
    <source>
        <dbReference type="ARBA" id="ARBA00022603"/>
    </source>
</evidence>
<dbReference type="InterPro" id="IPR035996">
    <property type="entry name" value="4pyrrol_Methylase_sf"/>
</dbReference>
<evidence type="ECO:0000256" key="1">
    <source>
        <dbReference type="ARBA" id="ARBA00022490"/>
    </source>
</evidence>
<evidence type="ECO:0000256" key="2">
    <source>
        <dbReference type="ARBA" id="ARBA00022552"/>
    </source>
</evidence>
<keyword evidence="1" id="KW-0963">Cytoplasm</keyword>
<keyword evidence="3 7" id="KW-0489">Methyltransferase</keyword>
<name>A0A9X1YPM2_9BURK</name>
<dbReference type="CDD" id="cd11649">
    <property type="entry name" value="RsmI_like"/>
    <property type="match status" value="1"/>
</dbReference>
<dbReference type="InterPro" id="IPR014777">
    <property type="entry name" value="4pyrrole_Mease_sub1"/>
</dbReference>
<dbReference type="PANTHER" id="PTHR46111">
    <property type="entry name" value="RIBOSOMAL RNA SMALL SUBUNIT METHYLTRANSFERASE I"/>
    <property type="match status" value="1"/>
</dbReference>
<dbReference type="SUPFAM" id="SSF53790">
    <property type="entry name" value="Tetrapyrrole methylase"/>
    <property type="match status" value="1"/>
</dbReference>
<dbReference type="RefSeq" id="WP_275684369.1">
    <property type="nucleotide sequence ID" value="NZ_JAJLJH010000008.1"/>
</dbReference>
<sequence>MTHAPGRLLLMPNALDLGAQEVPLTDVLAGGVIAQASRLLHWVVEDARSARAFLNRVNKVAPLAQPLQQTLISELPRAPKGAQRTVPGKPPKLEVAKASAWELLLAPALAGADIGLLSEAGLPGVADPGALLVAAAHELGIPVVALSGPSSITLAIAASGLNGQSFVFHGYLQTDVNPRRARLRELEATSKRLQQTQVFIETPYRNAVMLEAALEVLQPTTRLAISCGLTLPDGWSLCRTAAQWKAAKVELPDRVPAVFSLLG</sequence>
<comment type="caution">
    <text evidence="7">The sequence shown here is derived from an EMBL/GenBank/DDBJ whole genome shotgun (WGS) entry which is preliminary data.</text>
</comment>
<dbReference type="Proteomes" id="UP001139353">
    <property type="component" value="Unassembled WGS sequence"/>
</dbReference>
<dbReference type="GO" id="GO:0008168">
    <property type="term" value="F:methyltransferase activity"/>
    <property type="evidence" value="ECO:0007669"/>
    <property type="project" value="UniProtKB-KW"/>
</dbReference>
<dbReference type="InterPro" id="IPR000878">
    <property type="entry name" value="4pyrrol_Mease"/>
</dbReference>
<proteinExistence type="predicted"/>
<accession>A0A9X1YPM2</accession>
<dbReference type="EMBL" id="JAJLJH010000008">
    <property type="protein sequence ID" value="MCK9688327.1"/>
    <property type="molecule type" value="Genomic_DNA"/>
</dbReference>
<evidence type="ECO:0000313" key="7">
    <source>
        <dbReference type="EMBL" id="MCK9688327.1"/>
    </source>
</evidence>
<protein>
    <submittedName>
        <fullName evidence="7">SAM-dependent methyltransferase</fullName>
    </submittedName>
</protein>
<dbReference type="Pfam" id="PF00590">
    <property type="entry name" value="TP_methylase"/>
    <property type="match status" value="1"/>
</dbReference>
<gene>
    <name evidence="7" type="ORF">LPC04_21685</name>
</gene>
<keyword evidence="2" id="KW-0698">rRNA processing</keyword>
<dbReference type="GO" id="GO:0032259">
    <property type="term" value="P:methylation"/>
    <property type="evidence" value="ECO:0007669"/>
    <property type="project" value="UniProtKB-KW"/>
</dbReference>
<dbReference type="Gene3D" id="3.30.950.10">
    <property type="entry name" value="Methyltransferase, Cobalt-precorrin-4 Transmethylase, Domain 2"/>
    <property type="match status" value="1"/>
</dbReference>
<reference evidence="7" key="1">
    <citation type="submission" date="2021-11" db="EMBL/GenBank/DDBJ databases">
        <title>BS-T2-15 a new species belonging to the Comamonadaceae family isolated from the soil of a French oak forest.</title>
        <authorList>
            <person name="Mieszkin S."/>
            <person name="Alain K."/>
        </authorList>
    </citation>
    <scope>NUCLEOTIDE SEQUENCE</scope>
    <source>
        <strain evidence="7">BS-T2-15</strain>
    </source>
</reference>
<dbReference type="Gene3D" id="3.40.1010.10">
    <property type="entry name" value="Cobalt-precorrin-4 Transmethylase, Domain 1"/>
    <property type="match status" value="1"/>
</dbReference>
<feature type="domain" description="Tetrapyrrole methylase" evidence="6">
    <location>
        <begin position="68"/>
        <end position="233"/>
    </location>
</feature>
<dbReference type="InterPro" id="IPR008189">
    <property type="entry name" value="rRNA_ssu_MeTfrase_I"/>
</dbReference>
<keyword evidence="8" id="KW-1185">Reference proteome</keyword>
<evidence type="ECO:0000313" key="8">
    <source>
        <dbReference type="Proteomes" id="UP001139353"/>
    </source>
</evidence>
<evidence type="ECO:0000256" key="4">
    <source>
        <dbReference type="ARBA" id="ARBA00022679"/>
    </source>
</evidence>
<organism evidence="7 8">
    <name type="scientific">Scleromatobacter humisilvae</name>
    <dbReference type="NCBI Taxonomy" id="2897159"/>
    <lineage>
        <taxon>Bacteria</taxon>
        <taxon>Pseudomonadati</taxon>
        <taxon>Pseudomonadota</taxon>
        <taxon>Betaproteobacteria</taxon>
        <taxon>Burkholderiales</taxon>
        <taxon>Sphaerotilaceae</taxon>
        <taxon>Scleromatobacter</taxon>
    </lineage>
</organism>
<keyword evidence="5" id="KW-0949">S-adenosyl-L-methionine</keyword>
<dbReference type="GO" id="GO:0006364">
    <property type="term" value="P:rRNA processing"/>
    <property type="evidence" value="ECO:0007669"/>
    <property type="project" value="UniProtKB-KW"/>
</dbReference>